<comment type="cofactor">
    <cofactor evidence="11">
        <name>Mg(2+)</name>
        <dbReference type="ChEBI" id="CHEBI:18420"/>
    </cofactor>
    <cofactor evidence="11">
        <name>Mn(2+)</name>
        <dbReference type="ChEBI" id="CHEBI:29035"/>
    </cofactor>
    <text evidence="11">Magnesium. Can also use manganese.</text>
</comment>
<dbReference type="PANTHER" id="PTHR30040">
    <property type="entry name" value="THIAMINE BIOSYNTHESIS LIPOPROTEIN APBE"/>
    <property type="match status" value="1"/>
</dbReference>
<reference evidence="12 13" key="1">
    <citation type="submission" date="2019-08" db="EMBL/GenBank/DDBJ databases">
        <authorList>
            <person name="Khan S.A."/>
            <person name="Jeon C.O."/>
            <person name="Jeong S.E."/>
        </authorList>
    </citation>
    <scope>NUCLEOTIDE SEQUENCE [LARGE SCALE GENOMIC DNA]</scope>
    <source>
        <strain evidence="13">IMCC1728</strain>
    </source>
</reference>
<keyword evidence="4 10" id="KW-0808">Transferase</keyword>
<dbReference type="GO" id="GO:0046872">
    <property type="term" value="F:metal ion binding"/>
    <property type="evidence" value="ECO:0007669"/>
    <property type="project" value="UniProtKB-UniRule"/>
</dbReference>
<evidence type="ECO:0000313" key="12">
    <source>
        <dbReference type="EMBL" id="TXC65135.1"/>
    </source>
</evidence>
<dbReference type="EMBL" id="VOPW01000001">
    <property type="protein sequence ID" value="TXC65135.1"/>
    <property type="molecule type" value="Genomic_DNA"/>
</dbReference>
<dbReference type="SUPFAM" id="SSF143631">
    <property type="entry name" value="ApbE-like"/>
    <property type="match status" value="1"/>
</dbReference>
<evidence type="ECO:0000256" key="8">
    <source>
        <dbReference type="ARBA" id="ARBA00031306"/>
    </source>
</evidence>
<dbReference type="InterPro" id="IPR024932">
    <property type="entry name" value="ApbE"/>
</dbReference>
<evidence type="ECO:0000256" key="6">
    <source>
        <dbReference type="ARBA" id="ARBA00022827"/>
    </source>
</evidence>
<dbReference type="Pfam" id="PF02424">
    <property type="entry name" value="ApbE"/>
    <property type="match status" value="1"/>
</dbReference>
<evidence type="ECO:0000256" key="7">
    <source>
        <dbReference type="ARBA" id="ARBA00022842"/>
    </source>
</evidence>
<proteinExistence type="inferred from homology"/>
<keyword evidence="7 10" id="KW-0460">Magnesium</keyword>
<evidence type="ECO:0000256" key="3">
    <source>
        <dbReference type="ARBA" id="ARBA00022630"/>
    </source>
</evidence>
<keyword evidence="6 10" id="KW-0274">FAD</keyword>
<keyword evidence="13" id="KW-1185">Reference proteome</keyword>
<protein>
    <recommendedName>
        <fullName evidence="2 10">FAD:protein FMN transferase</fullName>
        <ecNumber evidence="1 10">2.7.1.180</ecNumber>
    </recommendedName>
    <alternativeName>
        <fullName evidence="8 10">Flavin transferase</fullName>
    </alternativeName>
</protein>
<feature type="binding site" evidence="11">
    <location>
        <position position="174"/>
    </location>
    <ligand>
        <name>Mg(2+)</name>
        <dbReference type="ChEBI" id="CHEBI:18420"/>
    </ligand>
</feature>
<dbReference type="Gene3D" id="3.10.520.10">
    <property type="entry name" value="ApbE-like domains"/>
    <property type="match status" value="1"/>
</dbReference>
<evidence type="ECO:0000256" key="4">
    <source>
        <dbReference type="ARBA" id="ARBA00022679"/>
    </source>
</evidence>
<dbReference type="PANTHER" id="PTHR30040:SF2">
    <property type="entry name" value="FAD:PROTEIN FMN TRANSFERASE"/>
    <property type="match status" value="1"/>
</dbReference>
<dbReference type="PIRSF" id="PIRSF006268">
    <property type="entry name" value="ApbE"/>
    <property type="match status" value="1"/>
</dbReference>
<comment type="similarity">
    <text evidence="10">Belongs to the ApbE family.</text>
</comment>
<comment type="caution">
    <text evidence="12">The sequence shown here is derived from an EMBL/GenBank/DDBJ whole genome shotgun (WGS) entry which is preliminary data.</text>
</comment>
<keyword evidence="5 10" id="KW-0479">Metal-binding</keyword>
<gene>
    <name evidence="12" type="ORF">FSC37_00220</name>
</gene>
<accession>A0A5C6U044</accession>
<keyword evidence="3 10" id="KW-0285">Flavoprotein</keyword>
<dbReference type="GO" id="GO:0016740">
    <property type="term" value="F:transferase activity"/>
    <property type="evidence" value="ECO:0007669"/>
    <property type="project" value="UniProtKB-UniRule"/>
</dbReference>
<evidence type="ECO:0000256" key="1">
    <source>
        <dbReference type="ARBA" id="ARBA00011955"/>
    </source>
</evidence>
<dbReference type="Proteomes" id="UP000321832">
    <property type="component" value="Unassembled WGS sequence"/>
</dbReference>
<organism evidence="12 13">
    <name type="scientific">Piscinibacter aquaticus</name>
    <dbReference type="NCBI Taxonomy" id="392597"/>
    <lineage>
        <taxon>Bacteria</taxon>
        <taxon>Pseudomonadati</taxon>
        <taxon>Pseudomonadota</taxon>
        <taxon>Betaproteobacteria</taxon>
        <taxon>Burkholderiales</taxon>
        <taxon>Sphaerotilaceae</taxon>
        <taxon>Piscinibacter</taxon>
    </lineage>
</organism>
<dbReference type="InterPro" id="IPR003374">
    <property type="entry name" value="ApbE-like_sf"/>
</dbReference>
<evidence type="ECO:0000256" key="10">
    <source>
        <dbReference type="PIRNR" id="PIRNR006268"/>
    </source>
</evidence>
<name>A0A5C6U044_9BURK</name>
<evidence type="ECO:0000313" key="13">
    <source>
        <dbReference type="Proteomes" id="UP000321832"/>
    </source>
</evidence>
<evidence type="ECO:0000256" key="9">
    <source>
        <dbReference type="ARBA" id="ARBA00048540"/>
    </source>
</evidence>
<comment type="catalytic activity">
    <reaction evidence="9 10">
        <text>L-threonyl-[protein] + FAD = FMN-L-threonyl-[protein] + AMP + H(+)</text>
        <dbReference type="Rhea" id="RHEA:36847"/>
        <dbReference type="Rhea" id="RHEA-COMP:11060"/>
        <dbReference type="Rhea" id="RHEA-COMP:11061"/>
        <dbReference type="ChEBI" id="CHEBI:15378"/>
        <dbReference type="ChEBI" id="CHEBI:30013"/>
        <dbReference type="ChEBI" id="CHEBI:57692"/>
        <dbReference type="ChEBI" id="CHEBI:74257"/>
        <dbReference type="ChEBI" id="CHEBI:456215"/>
        <dbReference type="EC" id="2.7.1.180"/>
    </reaction>
</comment>
<dbReference type="EC" id="2.7.1.180" evidence="1 10"/>
<evidence type="ECO:0000256" key="2">
    <source>
        <dbReference type="ARBA" id="ARBA00016337"/>
    </source>
</evidence>
<evidence type="ECO:0000256" key="11">
    <source>
        <dbReference type="PIRSR" id="PIRSR006268-2"/>
    </source>
</evidence>
<evidence type="ECO:0000256" key="5">
    <source>
        <dbReference type="ARBA" id="ARBA00022723"/>
    </source>
</evidence>
<sequence length="339" mass="36496">MSLFGLTFGRRAAVRHAPPVAVAPPAGRWFERSEAIMGTAIRVELWADDEREAQSAITAVMDEMHRIDHAMSPHKPDSELSRINRDAGRGAVELSTEMYGLLERAQSFSRFSAGAFDITFASVGSLYDYRAGTAPSASELDRGRAAIGWQQLLLDRATRSVRFGREGMRIDLGGFAKGHAVDNGAAILSALGVRHAIVTAGGDSRVIGDRRGRPWSIAIRDPRREDGVVALLPLEDTAISTSGDYERYFERDGVRCHHLIDPRTGRSPDGVRSVTILAADGLTAEALSKTVFVLGVERGLALLETLDGVDAVVVDARGALHYSSGLLSGSPHAVDVARQ</sequence>
<dbReference type="AlphaFoldDB" id="A0A5C6U044"/>